<dbReference type="EMBL" id="CAXDID020000436">
    <property type="protein sequence ID" value="CAL6091488.1"/>
    <property type="molecule type" value="Genomic_DNA"/>
</dbReference>
<dbReference type="AlphaFoldDB" id="A0AA86NWD2"/>
<feature type="region of interest" description="Disordered" evidence="1">
    <location>
        <begin position="42"/>
        <end position="85"/>
    </location>
</feature>
<dbReference type="EMBL" id="CATOUU010000377">
    <property type="protein sequence ID" value="CAI9926851.1"/>
    <property type="molecule type" value="Genomic_DNA"/>
</dbReference>
<comment type="caution">
    <text evidence="2">The sequence shown here is derived from an EMBL/GenBank/DDBJ whole genome shotgun (WGS) entry which is preliminary data.</text>
</comment>
<dbReference type="PANTHER" id="PTHR37028">
    <property type="entry name" value="UNNAMED PRODUCT-RELATED"/>
    <property type="match status" value="1"/>
</dbReference>
<gene>
    <name evidence="2" type="ORF">HINF_LOCUS14496</name>
    <name evidence="3" type="ORF">HINF_LOCUS65810</name>
</gene>
<dbReference type="Proteomes" id="UP001642409">
    <property type="component" value="Unassembled WGS sequence"/>
</dbReference>
<dbReference type="PANTHER" id="PTHR37028:SF4">
    <property type="entry name" value="ALMS MOTIF DOMAIN-CONTAINING PROTEIN"/>
    <property type="match status" value="1"/>
</dbReference>
<sequence length="273" mass="32176">MNLDDILSQLLSKDAAETPKQPVKQQNAVQSQYSQSNIQQYVLQKQQKQQQENNRNNQTVTKSKLPTFQSPREIQSKKQIQEQEKQQNFDQFLKRNDLLLQRKEKTIDSITKQQAAQCSFQPQINVNSKQIQINRRPVYEVPARKHPDSFNQFNFQPEINEYSKQLAQQKPNVFDYQAQVEHKKQRVAQLAEQNKAEVHQDRYVNIQYEHVKNKISADNCIDYAREKAQKQIIEQAKKNQETQEKELQGCTFKPEVYKGAQQFSDVARLLKQK</sequence>
<proteinExistence type="predicted"/>
<feature type="compositionally biased region" description="Low complexity" evidence="1">
    <location>
        <begin position="42"/>
        <end position="58"/>
    </location>
</feature>
<keyword evidence="4" id="KW-1185">Reference proteome</keyword>
<reference evidence="2" key="1">
    <citation type="submission" date="2023-06" db="EMBL/GenBank/DDBJ databases">
        <authorList>
            <person name="Kurt Z."/>
        </authorList>
    </citation>
    <scope>NUCLEOTIDE SEQUENCE</scope>
</reference>
<evidence type="ECO:0000313" key="2">
    <source>
        <dbReference type="EMBL" id="CAI9926851.1"/>
    </source>
</evidence>
<name>A0AA86NWD2_9EUKA</name>
<evidence type="ECO:0000256" key="1">
    <source>
        <dbReference type="SAM" id="MobiDB-lite"/>
    </source>
</evidence>
<reference evidence="3 4" key="2">
    <citation type="submission" date="2024-07" db="EMBL/GenBank/DDBJ databases">
        <authorList>
            <person name="Akdeniz Z."/>
        </authorList>
    </citation>
    <scope>NUCLEOTIDE SEQUENCE [LARGE SCALE GENOMIC DNA]</scope>
</reference>
<feature type="compositionally biased region" description="Polar residues" evidence="1">
    <location>
        <begin position="59"/>
        <end position="72"/>
    </location>
</feature>
<feature type="compositionally biased region" description="Basic and acidic residues" evidence="1">
    <location>
        <begin position="74"/>
        <end position="85"/>
    </location>
</feature>
<evidence type="ECO:0000313" key="4">
    <source>
        <dbReference type="Proteomes" id="UP001642409"/>
    </source>
</evidence>
<organism evidence="2">
    <name type="scientific">Hexamita inflata</name>
    <dbReference type="NCBI Taxonomy" id="28002"/>
    <lineage>
        <taxon>Eukaryota</taxon>
        <taxon>Metamonada</taxon>
        <taxon>Diplomonadida</taxon>
        <taxon>Hexamitidae</taxon>
        <taxon>Hexamitinae</taxon>
        <taxon>Hexamita</taxon>
    </lineage>
</organism>
<accession>A0AA86NWD2</accession>
<protein>
    <submittedName>
        <fullName evidence="2">Uncharacterized protein</fullName>
    </submittedName>
</protein>
<evidence type="ECO:0000313" key="3">
    <source>
        <dbReference type="EMBL" id="CAL6091488.1"/>
    </source>
</evidence>